<keyword evidence="2" id="KW-1185">Reference proteome</keyword>
<evidence type="ECO:0000313" key="2">
    <source>
        <dbReference type="Proteomes" id="UP000244090"/>
    </source>
</evidence>
<dbReference type="EMBL" id="QBKT01000013">
    <property type="protein sequence ID" value="PTX58586.1"/>
    <property type="molecule type" value="Genomic_DNA"/>
</dbReference>
<sequence length="294" mass="33579">MNNLSYPVLRKAEFCLPVKNISKSKAKVLASKIEDEWDSISKQYLLKAEEILGDQNVTVKTPKHQKNLTRMLEEGKTAYVVDYPVISAKWETYTFNIRTTIAVCYKDSSTKNWTRVSLLEPVSLNDSKLSNIKEKYEQIANAYCSITHNLFSKTLEDSFNQKSKYVGDFTVLTFGVRDKQLGKYLDLFDDLDLQLKELFTKKSTAENIIKGYYKNLFNKGENIFEISNNKNYWVKSSSNIVDEDDYAKNSNVLYNINVNENGIMAFGLGSDDSAEGNLANVSSLKLARFYAKEI</sequence>
<reference evidence="1 2" key="1">
    <citation type="submission" date="2018-04" db="EMBL/GenBank/DDBJ databases">
        <title>Genomic Encyclopedia of Archaeal and Bacterial Type Strains, Phase II (KMG-II): from individual species to whole genera.</title>
        <authorList>
            <person name="Goeker M."/>
        </authorList>
    </citation>
    <scope>NUCLEOTIDE SEQUENCE [LARGE SCALE GENOMIC DNA]</scope>
    <source>
        <strain evidence="1 2">DSM 25731</strain>
    </source>
</reference>
<protein>
    <submittedName>
        <fullName evidence="1">Uncharacterized protein</fullName>
    </submittedName>
</protein>
<dbReference type="Proteomes" id="UP000244090">
    <property type="component" value="Unassembled WGS sequence"/>
</dbReference>
<dbReference type="RefSeq" id="WP_108116772.1">
    <property type="nucleotide sequence ID" value="NZ_QBKT01000013.1"/>
</dbReference>
<accession>A0A2T6BRB2</accession>
<dbReference type="AlphaFoldDB" id="A0A2T6BRB2"/>
<name>A0A2T6BRB2_9FLAO</name>
<proteinExistence type="predicted"/>
<comment type="caution">
    <text evidence="1">The sequence shown here is derived from an EMBL/GenBank/DDBJ whole genome shotgun (WGS) entry which is preliminary data.</text>
</comment>
<organism evidence="1 2">
    <name type="scientific">Kordia periserrulae</name>
    <dbReference type="NCBI Taxonomy" id="701523"/>
    <lineage>
        <taxon>Bacteria</taxon>
        <taxon>Pseudomonadati</taxon>
        <taxon>Bacteroidota</taxon>
        <taxon>Flavobacteriia</taxon>
        <taxon>Flavobacteriales</taxon>
        <taxon>Flavobacteriaceae</taxon>
        <taxon>Kordia</taxon>
    </lineage>
</organism>
<gene>
    <name evidence="1" type="ORF">C8N46_11377</name>
</gene>
<evidence type="ECO:0000313" key="1">
    <source>
        <dbReference type="EMBL" id="PTX58586.1"/>
    </source>
</evidence>